<evidence type="ECO:0000256" key="5">
    <source>
        <dbReference type="ARBA" id="ARBA00023136"/>
    </source>
</evidence>
<organism evidence="10 11">
    <name type="scientific">Roseburia amylophila</name>
    <dbReference type="NCBI Taxonomy" id="2981794"/>
    <lineage>
        <taxon>Bacteria</taxon>
        <taxon>Bacillati</taxon>
        <taxon>Bacillota</taxon>
        <taxon>Clostridia</taxon>
        <taxon>Lachnospirales</taxon>
        <taxon>Lachnospiraceae</taxon>
        <taxon>Roseburia</taxon>
    </lineage>
</organism>
<dbReference type="GO" id="GO:0140359">
    <property type="term" value="F:ABC-type transporter activity"/>
    <property type="evidence" value="ECO:0007669"/>
    <property type="project" value="InterPro"/>
</dbReference>
<dbReference type="PANTHER" id="PTHR30294">
    <property type="entry name" value="MEMBRANE COMPONENT OF ABC TRANSPORTER YHHJ-RELATED"/>
    <property type="match status" value="1"/>
</dbReference>
<dbReference type="Pfam" id="PF09822">
    <property type="entry name" value="ABC_transp_aux"/>
    <property type="match status" value="1"/>
</dbReference>
<evidence type="ECO:0000259" key="7">
    <source>
        <dbReference type="Pfam" id="PF09822"/>
    </source>
</evidence>
<dbReference type="Pfam" id="PF12698">
    <property type="entry name" value="ABC2_membrane_3"/>
    <property type="match status" value="1"/>
</dbReference>
<name>A0AAW4WER8_9FIRM</name>
<evidence type="ECO:0000259" key="9">
    <source>
        <dbReference type="Pfam" id="PF23357"/>
    </source>
</evidence>
<comment type="caution">
    <text evidence="10">The sequence shown here is derived from an EMBL/GenBank/DDBJ whole genome shotgun (WGS) entry which is preliminary data.</text>
</comment>
<evidence type="ECO:0000256" key="3">
    <source>
        <dbReference type="ARBA" id="ARBA00022692"/>
    </source>
</evidence>
<dbReference type="Proteomes" id="UP001198893">
    <property type="component" value="Unassembled WGS sequence"/>
</dbReference>
<dbReference type="InterPro" id="IPR013525">
    <property type="entry name" value="ABC2_TM"/>
</dbReference>
<feature type="domain" description="ABC-type uncharacterised transport system" evidence="7">
    <location>
        <begin position="416"/>
        <end position="604"/>
    </location>
</feature>
<feature type="domain" description="ABC-2 type transporter transmembrane" evidence="8">
    <location>
        <begin position="46"/>
        <end position="225"/>
    </location>
</feature>
<evidence type="ECO:0000256" key="2">
    <source>
        <dbReference type="ARBA" id="ARBA00022475"/>
    </source>
</evidence>
<feature type="domain" description="DUF7088" evidence="9">
    <location>
        <begin position="281"/>
        <end position="368"/>
    </location>
</feature>
<feature type="transmembrane region" description="Helical" evidence="6">
    <location>
        <begin position="47"/>
        <end position="69"/>
    </location>
</feature>
<dbReference type="RefSeq" id="WP_227709470.1">
    <property type="nucleotide sequence ID" value="NZ_JAJEQW010000001.1"/>
</dbReference>
<keyword evidence="2" id="KW-1003">Cell membrane</keyword>
<feature type="transmembrane region" description="Helical" evidence="6">
    <location>
        <begin position="671"/>
        <end position="696"/>
    </location>
</feature>
<evidence type="ECO:0000256" key="1">
    <source>
        <dbReference type="ARBA" id="ARBA00004651"/>
    </source>
</evidence>
<dbReference type="AlphaFoldDB" id="A0AAW4WER8"/>
<feature type="transmembrane region" description="Helical" evidence="6">
    <location>
        <begin position="212"/>
        <end position="230"/>
    </location>
</feature>
<dbReference type="Pfam" id="PF23357">
    <property type="entry name" value="DUF7088"/>
    <property type="match status" value="1"/>
</dbReference>
<protein>
    <submittedName>
        <fullName evidence="10">Gldg family protein</fullName>
    </submittedName>
</protein>
<feature type="transmembrane region" description="Helical" evidence="6">
    <location>
        <begin position="128"/>
        <end position="148"/>
    </location>
</feature>
<reference evidence="10" key="1">
    <citation type="submission" date="2021-10" db="EMBL/GenBank/DDBJ databases">
        <title>Anaerobic single-cell dispensing facilitates the cultivation of human gut bacteria.</title>
        <authorList>
            <person name="Afrizal A."/>
        </authorList>
    </citation>
    <scope>NUCLEOTIDE SEQUENCE</scope>
    <source>
        <strain evidence="10">CLA-AA-H204</strain>
    </source>
</reference>
<dbReference type="InterPro" id="IPR055396">
    <property type="entry name" value="DUF7088"/>
</dbReference>
<dbReference type="GO" id="GO:0005886">
    <property type="term" value="C:plasma membrane"/>
    <property type="evidence" value="ECO:0007669"/>
    <property type="project" value="UniProtKB-SubCell"/>
</dbReference>
<feature type="transmembrane region" description="Helical" evidence="6">
    <location>
        <begin position="155"/>
        <end position="173"/>
    </location>
</feature>
<gene>
    <name evidence="10" type="ORF">LKD47_01395</name>
</gene>
<sequence length="701" mass="76759">MRAIWKRELKSYFQTVTGWLFIAATLALFGLYFYVYNMYYGSTDISSTLSAVTFLFLVTVPILTMRTLAEERKNKTDQLILTSPVSVEKVVLAKYLATGTVFTISVAVMCLAPLIMSAYGNVAFAKSYVGVLGFWLYGMTCIAIGTFVSSLTESIVISAVLTFVFLFVGYLMTGITNLISQNGNIITKILGCYDLTKHMDMLMQGILDVSGIVYYLSMIILFLFLTVQSIQKRRWSMSSKKLKLGVFSSAMVVIGIVVTVAVNLVVNALPSSITSIDLTAQKMYSISDDTKEILHNLDEDVTIYVLEAEGNMDDTLATTLKRYEGESSHISVEYKDPSVYPNFYRDYTDDTSITRKSLIVESSKRSKVINYSNIYETSIDYSTYSSQTTGYDGEGQLTSAISYVTSDEMPVMCELQGHGETALNGNFKDAIEKANVTLNSLNLMQADSIPEDAQALIINGPTSDFSSDDASKVIDYINKGGKLFVTLSYTDADMSNFYSVLNEFGITAVEGMVMESNTGSYYQAPYYLLPNVESSALTSGVDGYVFTPYAVGLAYNTDTENVTYTPLLTTSDAAYSKTDTTSSLEQTEDDIAGPFTVGLKAEKTMDDTSADILVYSSMSMFTDDADSMVSGNNLSVFSKSIASYIPEDSGSAVVIPVKEYDSSTLTVPASVVIASAVIGIAVIPLLLLAIGIVIWMRRRKK</sequence>
<evidence type="ECO:0000313" key="10">
    <source>
        <dbReference type="EMBL" id="MCC2240957.1"/>
    </source>
</evidence>
<comment type="subcellular location">
    <subcellularLocation>
        <location evidence="1">Cell membrane</location>
        <topology evidence="1">Multi-pass membrane protein</topology>
    </subcellularLocation>
</comment>
<feature type="transmembrane region" description="Helical" evidence="6">
    <location>
        <begin position="90"/>
        <end position="116"/>
    </location>
</feature>
<keyword evidence="4 6" id="KW-1133">Transmembrane helix</keyword>
<keyword evidence="3 6" id="KW-0812">Transmembrane</keyword>
<proteinExistence type="predicted"/>
<evidence type="ECO:0000313" key="11">
    <source>
        <dbReference type="Proteomes" id="UP001198893"/>
    </source>
</evidence>
<dbReference type="InterPro" id="IPR051449">
    <property type="entry name" value="ABC-2_transporter_component"/>
</dbReference>
<feature type="transmembrane region" description="Helical" evidence="6">
    <location>
        <begin position="12"/>
        <end position="35"/>
    </location>
</feature>
<accession>A0AAW4WER8</accession>
<evidence type="ECO:0000256" key="6">
    <source>
        <dbReference type="SAM" id="Phobius"/>
    </source>
</evidence>
<evidence type="ECO:0000256" key="4">
    <source>
        <dbReference type="ARBA" id="ARBA00022989"/>
    </source>
</evidence>
<keyword evidence="5 6" id="KW-0472">Membrane</keyword>
<dbReference type="EMBL" id="JAJEQW010000001">
    <property type="protein sequence ID" value="MCC2240957.1"/>
    <property type="molecule type" value="Genomic_DNA"/>
</dbReference>
<dbReference type="InterPro" id="IPR019196">
    <property type="entry name" value="ABC_transp_unknown"/>
</dbReference>
<feature type="transmembrane region" description="Helical" evidence="6">
    <location>
        <begin position="242"/>
        <end position="266"/>
    </location>
</feature>
<evidence type="ECO:0000259" key="8">
    <source>
        <dbReference type="Pfam" id="PF12698"/>
    </source>
</evidence>
<dbReference type="PANTHER" id="PTHR30294:SF29">
    <property type="entry name" value="MULTIDRUG ABC TRANSPORTER PERMEASE YBHS-RELATED"/>
    <property type="match status" value="1"/>
</dbReference>